<feature type="compositionally biased region" description="Pro residues" evidence="5">
    <location>
        <begin position="8"/>
        <end position="28"/>
    </location>
</feature>
<feature type="compositionally biased region" description="Basic and acidic residues" evidence="5">
    <location>
        <begin position="386"/>
        <end position="401"/>
    </location>
</feature>
<evidence type="ECO:0000256" key="4">
    <source>
        <dbReference type="PROSITE-ProRule" id="PRU00723"/>
    </source>
</evidence>
<organism evidence="6 7">
    <name type="scientific">Penicillium atrosanguineum</name>
    <dbReference type="NCBI Taxonomy" id="1132637"/>
    <lineage>
        <taxon>Eukaryota</taxon>
        <taxon>Fungi</taxon>
        <taxon>Dikarya</taxon>
        <taxon>Ascomycota</taxon>
        <taxon>Pezizomycotina</taxon>
        <taxon>Eurotiomycetes</taxon>
        <taxon>Eurotiomycetidae</taxon>
        <taxon>Eurotiales</taxon>
        <taxon>Aspergillaceae</taxon>
        <taxon>Penicillium</taxon>
    </lineage>
</organism>
<dbReference type="Proteomes" id="UP001147746">
    <property type="component" value="Unassembled WGS sequence"/>
</dbReference>
<evidence type="ECO:0000313" key="6">
    <source>
        <dbReference type="EMBL" id="KAJ5331037.1"/>
    </source>
</evidence>
<dbReference type="InterPro" id="IPR036855">
    <property type="entry name" value="Znf_CCCH_sf"/>
</dbReference>
<dbReference type="PANTHER" id="PTHR13309:SF0">
    <property type="entry name" value="FMR1-INTERACTING PROTEIN NUFIP1"/>
    <property type="match status" value="1"/>
</dbReference>
<keyword evidence="3 4" id="KW-0862">Zinc</keyword>
<feature type="compositionally biased region" description="Polar residues" evidence="5">
    <location>
        <begin position="507"/>
        <end position="516"/>
    </location>
</feature>
<reference evidence="6" key="1">
    <citation type="submission" date="2022-12" db="EMBL/GenBank/DDBJ databases">
        <authorList>
            <person name="Petersen C."/>
        </authorList>
    </citation>
    <scope>NUCLEOTIDE SEQUENCE</scope>
    <source>
        <strain evidence="6">IBT 21472</strain>
    </source>
</reference>
<evidence type="ECO:0000313" key="7">
    <source>
        <dbReference type="Proteomes" id="UP001147746"/>
    </source>
</evidence>
<feature type="compositionally biased region" description="Polar residues" evidence="5">
    <location>
        <begin position="427"/>
        <end position="440"/>
    </location>
</feature>
<feature type="compositionally biased region" description="Basic residues" evidence="5">
    <location>
        <begin position="256"/>
        <end position="265"/>
    </location>
</feature>
<dbReference type="SMART" id="SM00356">
    <property type="entry name" value="ZnF_C3H1"/>
    <property type="match status" value="1"/>
</dbReference>
<feature type="compositionally biased region" description="Polar residues" evidence="5">
    <location>
        <begin position="197"/>
        <end position="207"/>
    </location>
</feature>
<accession>A0A9W9UC08</accession>
<feature type="compositionally biased region" description="Pro residues" evidence="5">
    <location>
        <begin position="82"/>
        <end position="96"/>
    </location>
</feature>
<feature type="region of interest" description="Disordered" evidence="5">
    <location>
        <begin position="1"/>
        <end position="296"/>
    </location>
</feature>
<feature type="compositionally biased region" description="Polar residues" evidence="5">
    <location>
        <begin position="481"/>
        <end position="498"/>
    </location>
</feature>
<feature type="compositionally biased region" description="Low complexity" evidence="5">
    <location>
        <begin position="155"/>
        <end position="173"/>
    </location>
</feature>
<feature type="compositionally biased region" description="Acidic residues" evidence="5">
    <location>
        <begin position="523"/>
        <end position="535"/>
    </location>
</feature>
<sequence length="643" mass="69649">MTSQGFSFPPPPPPPPTSQQPAYPPSAPPGQWNGRGAGGRGRGRGNRGRGGGGHHHPDSGRSSYPNNSGYNYAPRNYGYPAQPAPPTPYMTPPPYPHQQSNYQHPPNPSQYQSPQPFSQPAGSPAYQPLPGFNTPNIGHSTYSTPPTTPYPPGPSTHQHASPPANPMMMGAMPWGSEMQAPPGSYGGAPPAHGRGSWPQQHGNNGPKSRNHHKRDHSSAFHKPQSTAPRTPAAPAVPSFGNPLPSKPPPAADATRKPKKRKRKHNQLGLTPKTEDHESSEEEEDADEESKLAQPGTGAASLQFMYKGQTAKLQSAADIAAWIAERRKKFPTQARVDEKKKAMEEAKAARDAAREAVRLEKEKEREKFKQKQLEQKSEEAADPALDEAMKAQRKADKIRRNLDREQKRFAKAEAAAEAARLKVEALQRQAQGLNEPTQVNGSVAPESKPEADQKNEASDSADAVDPMALDAMDTAKAVDSQLVDTSSIPAETVNATVNRLESGMDLSSDVSDANDWTSSSGSESEFESDSDVDAAPEEASSRRQGPERVPPPPRESKKIRCRHFARSGQCNRGDSCQFSHEASERGPKAKAKTVEKKGRKGLLQALLDRQKEDEDRRAMEVISWLGQNGLLEPSISSQANGAPQ</sequence>
<dbReference type="InterPro" id="IPR000571">
    <property type="entry name" value="Znf_CCCH"/>
</dbReference>
<gene>
    <name evidence="6" type="ORF">N7476_000820</name>
</gene>
<dbReference type="Pfam" id="PF10453">
    <property type="entry name" value="NUFIP1"/>
    <property type="match status" value="1"/>
</dbReference>
<dbReference type="GO" id="GO:0008270">
    <property type="term" value="F:zinc ion binding"/>
    <property type="evidence" value="ECO:0007669"/>
    <property type="project" value="UniProtKB-KW"/>
</dbReference>
<evidence type="ECO:0000256" key="2">
    <source>
        <dbReference type="ARBA" id="ARBA00022771"/>
    </source>
</evidence>
<feature type="compositionally biased region" description="Polar residues" evidence="5">
    <location>
        <begin position="60"/>
        <end position="70"/>
    </location>
</feature>
<feature type="compositionally biased region" description="Basic and acidic residues" evidence="5">
    <location>
        <begin position="580"/>
        <end position="595"/>
    </location>
</feature>
<feature type="compositionally biased region" description="Low complexity" evidence="5">
    <location>
        <begin position="109"/>
        <end position="120"/>
    </location>
</feature>
<feature type="compositionally biased region" description="Low complexity" evidence="5">
    <location>
        <begin position="180"/>
        <end position="193"/>
    </location>
</feature>
<dbReference type="InterPro" id="IPR019496">
    <property type="entry name" value="NUFIP1_cons_dom"/>
</dbReference>
<keyword evidence="1 4" id="KW-0479">Metal-binding</keyword>
<dbReference type="InterPro" id="IPR039136">
    <property type="entry name" value="NUFIP1-like"/>
</dbReference>
<feature type="compositionally biased region" description="Basic and acidic residues" evidence="5">
    <location>
        <begin position="446"/>
        <end position="456"/>
    </location>
</feature>
<protein>
    <submittedName>
        <fullName evidence="6">Uncharacterized protein</fullName>
    </submittedName>
</protein>
<reference evidence="6" key="2">
    <citation type="journal article" date="2023" name="IMA Fungus">
        <title>Comparative genomic study of the Penicillium genus elucidates a diverse pangenome and 15 lateral gene transfer events.</title>
        <authorList>
            <person name="Petersen C."/>
            <person name="Sorensen T."/>
            <person name="Nielsen M.R."/>
            <person name="Sondergaard T.E."/>
            <person name="Sorensen J.L."/>
            <person name="Fitzpatrick D.A."/>
            <person name="Frisvad J.C."/>
            <person name="Nielsen K.L."/>
        </authorList>
    </citation>
    <scope>NUCLEOTIDE SEQUENCE</scope>
    <source>
        <strain evidence="6">IBT 21472</strain>
    </source>
</reference>
<dbReference type="Gene3D" id="4.10.1000.10">
    <property type="entry name" value="Zinc finger, CCCH-type"/>
    <property type="match status" value="1"/>
</dbReference>
<feature type="compositionally biased region" description="Polar residues" evidence="5">
    <location>
        <begin position="567"/>
        <end position="579"/>
    </location>
</feature>
<feature type="compositionally biased region" description="Basic and acidic residues" evidence="5">
    <location>
        <begin position="334"/>
        <end position="378"/>
    </location>
</feature>
<comment type="caution">
    <text evidence="6">The sequence shown here is derived from an EMBL/GenBank/DDBJ whole genome shotgun (WGS) entry which is preliminary data.</text>
</comment>
<dbReference type="GO" id="GO:0005634">
    <property type="term" value="C:nucleus"/>
    <property type="evidence" value="ECO:0007669"/>
    <property type="project" value="TreeGrafter"/>
</dbReference>
<dbReference type="PANTHER" id="PTHR13309">
    <property type="entry name" value="NUCLEAR FRAGILE X MENTAL RETARDATION PROTEIN INTERACTING PROTEIN 1"/>
    <property type="match status" value="1"/>
</dbReference>
<evidence type="ECO:0000256" key="5">
    <source>
        <dbReference type="SAM" id="MobiDB-lite"/>
    </source>
</evidence>
<dbReference type="GO" id="GO:0000492">
    <property type="term" value="P:box C/D snoRNP assembly"/>
    <property type="evidence" value="ECO:0007669"/>
    <property type="project" value="TreeGrafter"/>
</dbReference>
<feature type="region of interest" description="Disordered" evidence="5">
    <location>
        <begin position="427"/>
        <end position="596"/>
    </location>
</feature>
<keyword evidence="7" id="KW-1185">Reference proteome</keyword>
<feature type="zinc finger region" description="C3H1-type" evidence="4">
    <location>
        <begin position="554"/>
        <end position="582"/>
    </location>
</feature>
<feature type="compositionally biased region" description="Acidic residues" evidence="5">
    <location>
        <begin position="277"/>
        <end position="287"/>
    </location>
</feature>
<dbReference type="Pfam" id="PF00642">
    <property type="entry name" value="zf-CCCH"/>
    <property type="match status" value="1"/>
</dbReference>
<keyword evidence="2 4" id="KW-0863">Zinc-finger</keyword>
<evidence type="ECO:0000256" key="3">
    <source>
        <dbReference type="ARBA" id="ARBA00022833"/>
    </source>
</evidence>
<dbReference type="PROSITE" id="PS50103">
    <property type="entry name" value="ZF_C3H1"/>
    <property type="match status" value="1"/>
</dbReference>
<dbReference type="GO" id="GO:0003723">
    <property type="term" value="F:RNA binding"/>
    <property type="evidence" value="ECO:0007669"/>
    <property type="project" value="InterPro"/>
</dbReference>
<feature type="compositionally biased region" description="Low complexity" evidence="5">
    <location>
        <begin position="226"/>
        <end position="237"/>
    </location>
</feature>
<evidence type="ECO:0000256" key="1">
    <source>
        <dbReference type="ARBA" id="ARBA00022723"/>
    </source>
</evidence>
<feature type="region of interest" description="Disordered" evidence="5">
    <location>
        <begin position="330"/>
        <end position="401"/>
    </location>
</feature>
<proteinExistence type="predicted"/>
<dbReference type="SUPFAM" id="SSF90229">
    <property type="entry name" value="CCCH zinc finger"/>
    <property type="match status" value="1"/>
</dbReference>
<name>A0A9W9UC08_9EURO</name>
<dbReference type="EMBL" id="JAPZBO010000001">
    <property type="protein sequence ID" value="KAJ5331037.1"/>
    <property type="molecule type" value="Genomic_DNA"/>
</dbReference>
<dbReference type="AlphaFoldDB" id="A0A9W9UC08"/>